<feature type="compositionally biased region" description="Basic and acidic residues" evidence="1">
    <location>
        <begin position="89"/>
        <end position="102"/>
    </location>
</feature>
<dbReference type="EMBL" id="BKCJ011793010">
    <property type="protein sequence ID" value="GFD53336.1"/>
    <property type="molecule type" value="Genomic_DNA"/>
</dbReference>
<feature type="compositionally biased region" description="Basic residues" evidence="1">
    <location>
        <begin position="42"/>
        <end position="52"/>
    </location>
</feature>
<gene>
    <name evidence="2" type="ORF">Tci_925305</name>
</gene>
<feature type="region of interest" description="Disordered" evidence="1">
    <location>
        <begin position="1"/>
        <end position="102"/>
    </location>
</feature>
<feature type="non-terminal residue" evidence="2">
    <location>
        <position position="102"/>
    </location>
</feature>
<accession>A0A699X6D4</accession>
<evidence type="ECO:0000313" key="2">
    <source>
        <dbReference type="EMBL" id="GFD53336.1"/>
    </source>
</evidence>
<dbReference type="AlphaFoldDB" id="A0A699X6D4"/>
<evidence type="ECO:0000256" key="1">
    <source>
        <dbReference type="SAM" id="MobiDB-lite"/>
    </source>
</evidence>
<name>A0A699X6D4_TANCI</name>
<protein>
    <submittedName>
        <fullName evidence="2">Uncharacterized protein</fullName>
    </submittedName>
</protein>
<feature type="non-terminal residue" evidence="2">
    <location>
        <position position="1"/>
    </location>
</feature>
<organism evidence="2">
    <name type="scientific">Tanacetum cinerariifolium</name>
    <name type="common">Dalmatian daisy</name>
    <name type="synonym">Chrysanthemum cinerariifolium</name>
    <dbReference type="NCBI Taxonomy" id="118510"/>
    <lineage>
        <taxon>Eukaryota</taxon>
        <taxon>Viridiplantae</taxon>
        <taxon>Streptophyta</taxon>
        <taxon>Embryophyta</taxon>
        <taxon>Tracheophyta</taxon>
        <taxon>Spermatophyta</taxon>
        <taxon>Magnoliopsida</taxon>
        <taxon>eudicotyledons</taxon>
        <taxon>Gunneridae</taxon>
        <taxon>Pentapetalae</taxon>
        <taxon>asterids</taxon>
        <taxon>campanulids</taxon>
        <taxon>Asterales</taxon>
        <taxon>Asteraceae</taxon>
        <taxon>Asteroideae</taxon>
        <taxon>Anthemideae</taxon>
        <taxon>Anthemidinae</taxon>
        <taxon>Tanacetum</taxon>
    </lineage>
</organism>
<proteinExistence type="predicted"/>
<reference evidence="2" key="1">
    <citation type="journal article" date="2019" name="Sci. Rep.">
        <title>Draft genome of Tanacetum cinerariifolium, the natural source of mosquito coil.</title>
        <authorList>
            <person name="Yamashiro T."/>
            <person name="Shiraishi A."/>
            <person name="Satake H."/>
            <person name="Nakayama K."/>
        </authorList>
    </citation>
    <scope>NUCLEOTIDE SEQUENCE</scope>
</reference>
<sequence>TADGENTEDHTEIFKGHSNWDAPKPLNTEDHTEIFSPDVRPRPARKNRPAKKTKSETTGSTGGSALRSLSDYVSEDLRRKLQVGTSPYEVKKEKEVAKTEFK</sequence>
<comment type="caution">
    <text evidence="2">The sequence shown here is derived from an EMBL/GenBank/DDBJ whole genome shotgun (WGS) entry which is preliminary data.</text>
</comment>